<reference evidence="11" key="1">
    <citation type="journal article" date="2019" name="Int. J. Syst. Evol. Microbiol.">
        <title>The Global Catalogue of Microorganisms (GCM) 10K type strain sequencing project: providing services to taxonomists for standard genome sequencing and annotation.</title>
        <authorList>
            <consortium name="The Broad Institute Genomics Platform"/>
            <consortium name="The Broad Institute Genome Sequencing Center for Infectious Disease"/>
            <person name="Wu L."/>
            <person name="Ma J."/>
        </authorList>
    </citation>
    <scope>NUCLEOTIDE SEQUENCE [LARGE SCALE GENOMIC DNA]</scope>
    <source>
        <strain evidence="11">JCM 19635</strain>
    </source>
</reference>
<evidence type="ECO:0000256" key="1">
    <source>
        <dbReference type="ARBA" id="ARBA00001092"/>
    </source>
</evidence>
<comment type="catalytic activity">
    <reaction evidence="1">
        <text>[L-4-(L-arginin-2-N-yl)aspartate](n) + H2O = [L-4-(L-arginin-2-N-yl)aspartate](n-1) + L-4-(L-arginin-2-N-yl)aspartate</text>
        <dbReference type="Rhea" id="RHEA:12845"/>
        <dbReference type="Rhea" id="RHEA-COMP:13728"/>
        <dbReference type="Rhea" id="RHEA-COMP:13734"/>
        <dbReference type="ChEBI" id="CHEBI:15377"/>
        <dbReference type="ChEBI" id="CHEBI:137986"/>
        <dbReference type="ChEBI" id="CHEBI:137991"/>
        <dbReference type="EC" id="3.4.15.6"/>
    </reaction>
</comment>
<dbReference type="SUPFAM" id="SSF52317">
    <property type="entry name" value="Class I glutamine amidotransferase-like"/>
    <property type="match status" value="1"/>
</dbReference>
<evidence type="ECO:0000256" key="5">
    <source>
        <dbReference type="ARBA" id="ARBA00015719"/>
    </source>
</evidence>
<evidence type="ECO:0000256" key="8">
    <source>
        <dbReference type="ARBA" id="ARBA00022825"/>
    </source>
</evidence>
<dbReference type="PIRSF" id="PIRSF032067">
    <property type="entry name" value="Cyanophycinase"/>
    <property type="match status" value="1"/>
</dbReference>
<comment type="function">
    <text evidence="2">Exopeptidase that catalyzes the hydrolytic cleavage of multi-L-arginyl-poly-L-aspartic acid (cyanophycin; a water-insoluble reserve polymer) into aspartate-arginine dipeptides.</text>
</comment>
<protein>
    <recommendedName>
        <fullName evidence="5">Cyanophycinase</fullName>
        <ecNumber evidence="4">3.4.15.6</ecNumber>
    </recommendedName>
</protein>
<evidence type="ECO:0000313" key="11">
    <source>
        <dbReference type="Proteomes" id="UP001596513"/>
    </source>
</evidence>
<dbReference type="InterPro" id="IPR011811">
    <property type="entry name" value="Peptidase_S51_cyanophycinase"/>
</dbReference>
<evidence type="ECO:0000256" key="9">
    <source>
        <dbReference type="SAM" id="MobiDB-lite"/>
    </source>
</evidence>
<feature type="compositionally biased region" description="Basic and acidic residues" evidence="9">
    <location>
        <begin position="25"/>
        <end position="38"/>
    </location>
</feature>
<name>A0ABW2U1Y3_9BACT</name>
<evidence type="ECO:0000313" key="10">
    <source>
        <dbReference type="EMBL" id="MFC7667468.1"/>
    </source>
</evidence>
<dbReference type="Pfam" id="PF03575">
    <property type="entry name" value="Peptidase_S51"/>
    <property type="match status" value="1"/>
</dbReference>
<evidence type="ECO:0000256" key="6">
    <source>
        <dbReference type="ARBA" id="ARBA00022670"/>
    </source>
</evidence>
<evidence type="ECO:0000256" key="7">
    <source>
        <dbReference type="ARBA" id="ARBA00022801"/>
    </source>
</evidence>
<keyword evidence="6" id="KW-0645">Protease</keyword>
<evidence type="ECO:0000256" key="4">
    <source>
        <dbReference type="ARBA" id="ARBA00013115"/>
    </source>
</evidence>
<dbReference type="Proteomes" id="UP001596513">
    <property type="component" value="Unassembled WGS sequence"/>
</dbReference>
<accession>A0ABW2U1Y3</accession>
<dbReference type="NCBIfam" id="TIGR02069">
    <property type="entry name" value="cyanophycinase"/>
    <property type="match status" value="1"/>
</dbReference>
<dbReference type="PANTHER" id="PTHR36175:SF1">
    <property type="entry name" value="CYANOPHYCINASE"/>
    <property type="match status" value="1"/>
</dbReference>
<feature type="region of interest" description="Disordered" evidence="9">
    <location>
        <begin position="1"/>
        <end position="38"/>
    </location>
</feature>
<evidence type="ECO:0000256" key="3">
    <source>
        <dbReference type="ARBA" id="ARBA00006534"/>
    </source>
</evidence>
<dbReference type="GO" id="GO:0004180">
    <property type="term" value="F:carboxypeptidase activity"/>
    <property type="evidence" value="ECO:0007669"/>
    <property type="project" value="UniProtKB-KW"/>
</dbReference>
<sequence>MPARKKTNFESNCPSPRGTLIAIGGHEEKDPRPSRDPNAEYASDSILRRFVEELRGHGPVVVVPIASEEPDEAAEDYVKVFGALGVKRVEVFNARERADAETDENLKLLDEAAGVMFTGGDQLRLTALLGGTAWLRRLKERYAYDDIVIAGTSAGATAMSTPMIYQGRDNQGMLKDEIHITTGLQLLHDVAIDTHFVARGRIIRMAQIIATNPGCIGLGLEEDTGVVVTQGREVEVIGSGVVTVVEGQDVTATNIHLIKPGEPITIRDLRMHILSSGQRYTLPTQESLHR</sequence>
<gene>
    <name evidence="10" type="ORF">ACFQT0_08770</name>
</gene>
<dbReference type="GO" id="GO:0008241">
    <property type="term" value="F:peptidyl-dipeptidase activity"/>
    <property type="evidence" value="ECO:0007669"/>
    <property type="project" value="UniProtKB-EC"/>
</dbReference>
<dbReference type="Gene3D" id="3.40.50.880">
    <property type="match status" value="1"/>
</dbReference>
<organism evidence="10 11">
    <name type="scientific">Hymenobacter humi</name>
    <dbReference type="NCBI Taxonomy" id="1411620"/>
    <lineage>
        <taxon>Bacteria</taxon>
        <taxon>Pseudomonadati</taxon>
        <taxon>Bacteroidota</taxon>
        <taxon>Cytophagia</taxon>
        <taxon>Cytophagales</taxon>
        <taxon>Hymenobacteraceae</taxon>
        <taxon>Hymenobacter</taxon>
    </lineage>
</organism>
<comment type="caution">
    <text evidence="10">The sequence shown here is derived from an EMBL/GenBank/DDBJ whole genome shotgun (WGS) entry which is preliminary data.</text>
</comment>
<keyword evidence="11" id="KW-1185">Reference proteome</keyword>
<dbReference type="EC" id="3.4.15.6" evidence="4"/>
<dbReference type="RefSeq" id="WP_380202010.1">
    <property type="nucleotide sequence ID" value="NZ_JBHTEK010000001.1"/>
</dbReference>
<keyword evidence="8" id="KW-0720">Serine protease</keyword>
<comment type="similarity">
    <text evidence="3">Belongs to the peptidase S51 family.</text>
</comment>
<keyword evidence="10" id="KW-0121">Carboxypeptidase</keyword>
<dbReference type="CDD" id="cd03145">
    <property type="entry name" value="GAT1_cyanophycinase"/>
    <property type="match status" value="1"/>
</dbReference>
<dbReference type="InterPro" id="IPR005320">
    <property type="entry name" value="Peptidase_S51"/>
</dbReference>
<proteinExistence type="inferred from homology"/>
<dbReference type="EMBL" id="JBHTEK010000001">
    <property type="protein sequence ID" value="MFC7667468.1"/>
    <property type="molecule type" value="Genomic_DNA"/>
</dbReference>
<dbReference type="PANTHER" id="PTHR36175">
    <property type="entry name" value="CYANOPHYCINASE"/>
    <property type="match status" value="1"/>
</dbReference>
<evidence type="ECO:0000256" key="2">
    <source>
        <dbReference type="ARBA" id="ARBA00002039"/>
    </source>
</evidence>
<dbReference type="InterPro" id="IPR029062">
    <property type="entry name" value="Class_I_gatase-like"/>
</dbReference>
<keyword evidence="7 10" id="KW-0378">Hydrolase</keyword>